<dbReference type="SUPFAM" id="SSF48208">
    <property type="entry name" value="Six-hairpin glycosidases"/>
    <property type="match status" value="1"/>
</dbReference>
<dbReference type="InterPro" id="IPR008928">
    <property type="entry name" value="6-hairpin_glycosidase_sf"/>
</dbReference>
<gene>
    <name evidence="3" type="ORF">NOCA230055</name>
</gene>
<accession>A0A2P2C132</accession>
<name>A0A2P2C132_9ZZZZ</name>
<dbReference type="AlphaFoldDB" id="A0A2P2C132"/>
<proteinExistence type="predicted"/>
<dbReference type="InterPro" id="IPR011613">
    <property type="entry name" value="GH15-like"/>
</dbReference>
<evidence type="ECO:0000313" key="3">
    <source>
        <dbReference type="EMBL" id="CUR55723.1"/>
    </source>
</evidence>
<evidence type="ECO:0000259" key="1">
    <source>
        <dbReference type="Pfam" id="PF00723"/>
    </source>
</evidence>
<evidence type="ECO:0000259" key="2">
    <source>
        <dbReference type="Pfam" id="PF19291"/>
    </source>
</evidence>
<protein>
    <submittedName>
        <fullName evidence="3">Putative trehalase</fullName>
    </submittedName>
</protein>
<organism evidence="3">
    <name type="scientific">metagenome</name>
    <dbReference type="NCBI Taxonomy" id="256318"/>
    <lineage>
        <taxon>unclassified sequences</taxon>
        <taxon>metagenomes</taxon>
    </lineage>
</organism>
<reference evidence="3" key="1">
    <citation type="submission" date="2015-08" db="EMBL/GenBank/DDBJ databases">
        <authorList>
            <person name="Babu N.S."/>
            <person name="Beckwith C.J."/>
            <person name="Beseler K.G."/>
            <person name="Brison A."/>
            <person name="Carone J.V."/>
            <person name="Caskin T.P."/>
            <person name="Diamond M."/>
            <person name="Durham M.E."/>
            <person name="Foxe J.M."/>
            <person name="Go M."/>
            <person name="Henderson B.A."/>
            <person name="Jones I.B."/>
            <person name="McGettigan J.A."/>
            <person name="Micheletti S.J."/>
            <person name="Nasrallah M.E."/>
            <person name="Ortiz D."/>
            <person name="Piller C.R."/>
            <person name="Privatt S.R."/>
            <person name="Schneider S.L."/>
            <person name="Sharp S."/>
            <person name="Smith T.C."/>
            <person name="Stanton J.D."/>
            <person name="Ullery H.E."/>
            <person name="Wilson R.J."/>
            <person name="Serrano M.G."/>
            <person name="Buck G."/>
            <person name="Lee V."/>
            <person name="Wang Y."/>
            <person name="Carvalho R."/>
            <person name="Voegtly L."/>
            <person name="Shi R."/>
            <person name="Duckworth R."/>
            <person name="Johnson A."/>
            <person name="Loviza R."/>
            <person name="Walstead R."/>
            <person name="Shah Z."/>
            <person name="Kiflezghi M."/>
            <person name="Wade K."/>
            <person name="Ball S.L."/>
            <person name="Bradley K.W."/>
            <person name="Asai D.J."/>
            <person name="Bowman C.A."/>
            <person name="Russell D.A."/>
            <person name="Pope W.H."/>
            <person name="Jacobs-Sera D."/>
            <person name="Hendrix R.W."/>
            <person name="Hatfull G.F."/>
        </authorList>
    </citation>
    <scope>NUCLEOTIDE SEQUENCE</scope>
</reference>
<dbReference type="PANTHER" id="PTHR31616:SF0">
    <property type="entry name" value="GLUCAN 1,4-ALPHA-GLUCOSIDASE"/>
    <property type="match status" value="1"/>
</dbReference>
<dbReference type="EMBL" id="CZKA01000023">
    <property type="protein sequence ID" value="CUR55723.1"/>
    <property type="molecule type" value="Genomic_DNA"/>
</dbReference>
<dbReference type="InterPro" id="IPR045582">
    <property type="entry name" value="Trehalase-like_N"/>
</dbReference>
<sequence length="596" mass="65809">MTDQQSLPIEDYALLGDRHTAALVGTNGSVDWLCLPRFDSPACFAAILGTPDHGHWQLVPDEVYAVTRRYLGHSAALETTFTTASGELTILDVMPTVEDRADLVRVVTGVRGTVRLLHEWVVRMDYGEVRPWVSREGEGDDEVITAVAGPDKLILRGPRLPVAVDHRHHDAFDVTAGEVLTFSTTWVPSHVEAPARLDYAGPIAETIQEAEDWAAGCVLDGVPHQDVVHRSLLTLRLLTHAETGGIVAAPTTSLPEDFGGERNWDYRFCWLRDAALTLGSLVDAGYTDEARLWRNWLLRAVAGDPEDLQIMYTVDGGRRLPEHTLDHLPGYAGSRPVRVGNGAAQQRQTDVLGEVMIALEHARDGGLELDARAWALQRALVDDLARQWQEPDNGLWEIRGPLRHFTHSRAMVWAAFDRAVRYVEQHGAVGDVDRWRQIRDAAREEVLTRGFNPEANTFTQHYDTTEVDASLLVLPLIGFIDGDDPRMLGTIEAIERDLMRDGLLLRYRTATGVDGLPGSEHPFLACSFWLVSAYAAAGRTADAHRLFDRLVGLCNDVGLLSEEYDAAHGRMVGNFPQAFSHLTLVQAAFALARAGG</sequence>
<dbReference type="GO" id="GO:0005975">
    <property type="term" value="P:carbohydrate metabolic process"/>
    <property type="evidence" value="ECO:0007669"/>
    <property type="project" value="InterPro"/>
</dbReference>
<feature type="domain" description="Trehalase-like N-terminal" evidence="2">
    <location>
        <begin position="4"/>
        <end position="171"/>
    </location>
</feature>
<feature type="domain" description="GH15-like" evidence="1">
    <location>
        <begin position="224"/>
        <end position="588"/>
    </location>
</feature>
<dbReference type="InterPro" id="IPR012341">
    <property type="entry name" value="6hp_glycosidase-like_sf"/>
</dbReference>
<dbReference type="GO" id="GO:0004553">
    <property type="term" value="F:hydrolase activity, hydrolyzing O-glycosyl compounds"/>
    <property type="evidence" value="ECO:0007669"/>
    <property type="project" value="UniProtKB-ARBA"/>
</dbReference>
<dbReference type="Gene3D" id="1.50.10.10">
    <property type="match status" value="1"/>
</dbReference>
<dbReference type="Pfam" id="PF19291">
    <property type="entry name" value="TREH_N"/>
    <property type="match status" value="1"/>
</dbReference>
<dbReference type="PANTHER" id="PTHR31616">
    <property type="entry name" value="TREHALASE"/>
    <property type="match status" value="1"/>
</dbReference>
<dbReference type="Pfam" id="PF00723">
    <property type="entry name" value="Glyco_hydro_15"/>
    <property type="match status" value="1"/>
</dbReference>